<name>A0ABR5T132_9BACL</name>
<protein>
    <submittedName>
        <fullName evidence="1">Uncharacterized protein</fullName>
    </submittedName>
</protein>
<gene>
    <name evidence="1" type="ORF">AML91_01430</name>
</gene>
<evidence type="ECO:0000313" key="1">
    <source>
        <dbReference type="EMBL" id="KWX80125.1"/>
    </source>
</evidence>
<organism evidence="1 2">
    <name type="scientific">Paenibacillus jilunlii</name>
    <dbReference type="NCBI Taxonomy" id="682956"/>
    <lineage>
        <taxon>Bacteria</taxon>
        <taxon>Bacillati</taxon>
        <taxon>Bacillota</taxon>
        <taxon>Bacilli</taxon>
        <taxon>Bacillales</taxon>
        <taxon>Paenibacillaceae</taxon>
        <taxon>Paenibacillus</taxon>
    </lineage>
</organism>
<keyword evidence="2" id="KW-1185">Reference proteome</keyword>
<dbReference type="Proteomes" id="UP000070252">
    <property type="component" value="Unassembled WGS sequence"/>
</dbReference>
<accession>A0ABR5T132</accession>
<dbReference type="EMBL" id="LIPY01000080">
    <property type="protein sequence ID" value="KWX80125.1"/>
    <property type="molecule type" value="Genomic_DNA"/>
</dbReference>
<comment type="caution">
    <text evidence="1">The sequence shown here is derived from an EMBL/GenBank/DDBJ whole genome shotgun (WGS) entry which is preliminary data.</text>
</comment>
<evidence type="ECO:0000313" key="2">
    <source>
        <dbReference type="Proteomes" id="UP000070252"/>
    </source>
</evidence>
<reference evidence="1 2" key="1">
    <citation type="submission" date="2015-08" db="EMBL/GenBank/DDBJ databases">
        <title>Genome of Paenibacillus jilunlii.</title>
        <authorList>
            <person name="Sant'Anna F.H."/>
            <person name="Ambrosini A."/>
            <person name="Souza R."/>
            <person name="Bach E."/>
            <person name="Fernandes G."/>
            <person name="Balsanelli E."/>
            <person name="Baura V.A."/>
            <person name="Pedrosa F.O."/>
            <person name="Souza E.M."/>
            <person name="Passaglia L."/>
        </authorList>
    </citation>
    <scope>NUCLEOTIDE SEQUENCE [LARGE SCALE GENOMIC DNA]</scope>
    <source>
        <strain evidence="1 2">DSM 23019</strain>
    </source>
</reference>
<sequence length="68" mass="7563">MTQVGAGNVLNFALAETDNSIAAKTPLISEIKGVFMRCFILLWIRTFPARRADSRRIFTLALFASTQT</sequence>
<proteinExistence type="predicted"/>